<evidence type="ECO:0000313" key="2">
    <source>
        <dbReference type="Proteomes" id="UP000234275"/>
    </source>
</evidence>
<dbReference type="GO" id="GO:0031146">
    <property type="term" value="P:SCF-dependent proteasomal ubiquitin-dependent protein catabolic process"/>
    <property type="evidence" value="ECO:0007669"/>
    <property type="project" value="TreeGrafter"/>
</dbReference>
<dbReference type="VEuPathDB" id="FungiDB:P170DRAFT_487206"/>
<comment type="caution">
    <text evidence="1">The sequence shown here is derived from an EMBL/GenBank/DDBJ whole genome shotgun (WGS) entry which is preliminary data.</text>
</comment>
<evidence type="ECO:0000313" key="1">
    <source>
        <dbReference type="EMBL" id="PLB51412.1"/>
    </source>
</evidence>
<dbReference type="AlphaFoldDB" id="A0A2I2GEW4"/>
<protein>
    <recommendedName>
        <fullName evidence="3">F-box domain-containing protein</fullName>
    </recommendedName>
</protein>
<gene>
    <name evidence="1" type="ORF">P170DRAFT_487206</name>
</gene>
<accession>A0A2I2GEW4</accession>
<dbReference type="EMBL" id="MSFO01000002">
    <property type="protein sequence ID" value="PLB51412.1"/>
    <property type="molecule type" value="Genomic_DNA"/>
</dbReference>
<name>A0A2I2GEW4_9EURO</name>
<dbReference type="GeneID" id="36561650"/>
<dbReference type="Proteomes" id="UP000234275">
    <property type="component" value="Unassembled WGS sequence"/>
</dbReference>
<dbReference type="OrthoDB" id="5089581at2759"/>
<dbReference type="RefSeq" id="XP_024706714.1">
    <property type="nucleotide sequence ID" value="XM_024853949.1"/>
</dbReference>
<evidence type="ECO:0008006" key="3">
    <source>
        <dbReference type="Google" id="ProtNLM"/>
    </source>
</evidence>
<dbReference type="Gene3D" id="3.80.10.10">
    <property type="entry name" value="Ribonuclease Inhibitor"/>
    <property type="match status" value="1"/>
</dbReference>
<dbReference type="InterPro" id="IPR032675">
    <property type="entry name" value="LRR_dom_sf"/>
</dbReference>
<reference evidence="1 2" key="1">
    <citation type="submission" date="2016-12" db="EMBL/GenBank/DDBJ databases">
        <title>The genomes of Aspergillus section Nigri reveals drivers in fungal speciation.</title>
        <authorList>
            <consortium name="DOE Joint Genome Institute"/>
            <person name="Vesth T.C."/>
            <person name="Nybo J."/>
            <person name="Theobald S."/>
            <person name="Brandl J."/>
            <person name="Frisvad J.C."/>
            <person name="Nielsen K.F."/>
            <person name="Lyhne E.K."/>
            <person name="Kogle M.E."/>
            <person name="Kuo A."/>
            <person name="Riley R."/>
            <person name="Clum A."/>
            <person name="Nolan M."/>
            <person name="Lipzen A."/>
            <person name="Salamov A."/>
            <person name="Henrissat B."/>
            <person name="Wiebenga A."/>
            <person name="De Vries R.P."/>
            <person name="Grigoriev I.V."/>
            <person name="Mortensen U.H."/>
            <person name="Andersen M.R."/>
            <person name="Baker S.E."/>
        </authorList>
    </citation>
    <scope>NUCLEOTIDE SEQUENCE [LARGE SCALE GENOMIC DNA]</scope>
    <source>
        <strain evidence="1 2">IBT 23096</strain>
    </source>
</reference>
<sequence length="534" mass="60216">MASSSDSSPSDDVDTKTIFSYLFQVAYNEVIPQQAQHTARLRVIAQRIPRDDHAVSLANAALSIYDGPDEWLSAELPAHYGAAAVRDRSLKPPGLLPELWLTILDHVLDWDPVSRHTTLLSLCLSSPGLRSLAQPVLWKNPRDLDTIQRQLRFRYAVALRPDIAATVKKLSLLWNLYGVNNDLIVSILRGCSGVKSLSLQRVSRDLPVSDDWFSHHDAEAFCQMCESLPRLRSLCFRSGTDLGWCDTGEEIERRCATTFASLDHLTLEGREWLTGPSLKHISRLTSISIDTDGHHGALEQIAKRCPQLQEVSIPSPAFCPEDIIDLSHFSPNLRRLAFCGLWIEESPNISASVLPRVLPHWPLLEKLDIGIFYQTTSSCLQALASPSMASLRYLALNHIDRSSDVTEQLIVAVIRRHASTLTFLSLNYFSALYTDEVLSVCASASRLKILHLLKWPRRPGDDAPSVQYPGVDAAAIDSLLDACPKLLYISNLLRRRSATPERWLARKRILEQLKYPEWENFYREYQDEVDYDPE</sequence>
<dbReference type="GO" id="GO:0019005">
    <property type="term" value="C:SCF ubiquitin ligase complex"/>
    <property type="evidence" value="ECO:0007669"/>
    <property type="project" value="TreeGrafter"/>
</dbReference>
<dbReference type="SUPFAM" id="SSF52047">
    <property type="entry name" value="RNI-like"/>
    <property type="match status" value="1"/>
</dbReference>
<organism evidence="1 2">
    <name type="scientific">Aspergillus steynii IBT 23096</name>
    <dbReference type="NCBI Taxonomy" id="1392250"/>
    <lineage>
        <taxon>Eukaryota</taxon>
        <taxon>Fungi</taxon>
        <taxon>Dikarya</taxon>
        <taxon>Ascomycota</taxon>
        <taxon>Pezizomycotina</taxon>
        <taxon>Eurotiomycetes</taxon>
        <taxon>Eurotiomycetidae</taxon>
        <taxon>Eurotiales</taxon>
        <taxon>Aspergillaceae</taxon>
        <taxon>Aspergillus</taxon>
        <taxon>Aspergillus subgen. Circumdati</taxon>
    </lineage>
</organism>
<dbReference type="PANTHER" id="PTHR13318">
    <property type="entry name" value="PARTNER OF PAIRED, ISOFORM B-RELATED"/>
    <property type="match status" value="1"/>
</dbReference>
<proteinExistence type="predicted"/>
<keyword evidence="2" id="KW-1185">Reference proteome</keyword>